<dbReference type="SUPFAM" id="SSF109998">
    <property type="entry name" value="Triger factor/SurA peptide-binding domain-like"/>
    <property type="match status" value="1"/>
</dbReference>
<dbReference type="SUPFAM" id="SSF54534">
    <property type="entry name" value="FKBP-like"/>
    <property type="match status" value="2"/>
</dbReference>
<dbReference type="Gene3D" id="3.10.50.40">
    <property type="match status" value="1"/>
</dbReference>
<evidence type="ECO:0000256" key="7">
    <source>
        <dbReference type="ARBA" id="ARBA00030642"/>
    </source>
</evidence>
<keyword evidence="6 9" id="KW-0413">Isomerase</keyword>
<evidence type="ECO:0000259" key="11">
    <source>
        <dbReference type="PROSITE" id="PS50198"/>
    </source>
</evidence>
<dbReference type="InterPro" id="IPR015391">
    <property type="entry name" value="SurA_N"/>
</dbReference>
<keyword evidence="2 10" id="KW-0732">Signal</keyword>
<dbReference type="AlphaFoldDB" id="A0A1G7PBI9"/>
<feature type="chain" id="PRO_5011775498" description="Parvulin-like PPIase" evidence="10">
    <location>
        <begin position="24"/>
        <end position="413"/>
    </location>
</feature>
<evidence type="ECO:0000313" key="12">
    <source>
        <dbReference type="EMBL" id="SDF82949.1"/>
    </source>
</evidence>
<evidence type="ECO:0000256" key="9">
    <source>
        <dbReference type="PROSITE-ProRule" id="PRU00278"/>
    </source>
</evidence>
<proteinExistence type="predicted"/>
<dbReference type="InterPro" id="IPR000297">
    <property type="entry name" value="PPIase_PpiC"/>
</dbReference>
<feature type="signal peptide" evidence="10">
    <location>
        <begin position="1"/>
        <end position="23"/>
    </location>
</feature>
<keyword evidence="4 9" id="KW-0697">Rotamase</keyword>
<evidence type="ECO:0000256" key="6">
    <source>
        <dbReference type="ARBA" id="ARBA00023235"/>
    </source>
</evidence>
<dbReference type="Proteomes" id="UP000199415">
    <property type="component" value="Unassembled WGS sequence"/>
</dbReference>
<dbReference type="RefSeq" id="WP_176758530.1">
    <property type="nucleotide sequence ID" value="NZ_FNCE01000002.1"/>
</dbReference>
<feature type="domain" description="PpiC" evidence="11">
    <location>
        <begin position="173"/>
        <end position="271"/>
    </location>
</feature>
<dbReference type="EMBL" id="FNCE01000002">
    <property type="protein sequence ID" value="SDF82949.1"/>
    <property type="molecule type" value="Genomic_DNA"/>
</dbReference>
<dbReference type="InterPro" id="IPR046357">
    <property type="entry name" value="PPIase_dom_sf"/>
</dbReference>
<keyword evidence="13" id="KW-1185">Reference proteome</keyword>
<protein>
    <recommendedName>
        <fullName evidence="1">Parvulin-like PPIase</fullName>
    </recommendedName>
    <alternativeName>
        <fullName evidence="7">Peptidyl-prolyl cis-trans isomerase plp</fullName>
    </alternativeName>
    <alternativeName>
        <fullName evidence="8">Rotamase plp</fullName>
    </alternativeName>
</protein>
<evidence type="ECO:0000256" key="2">
    <source>
        <dbReference type="ARBA" id="ARBA00022729"/>
    </source>
</evidence>
<accession>A0A1G7PBI9</accession>
<evidence type="ECO:0000256" key="1">
    <source>
        <dbReference type="ARBA" id="ARBA00018370"/>
    </source>
</evidence>
<evidence type="ECO:0000256" key="8">
    <source>
        <dbReference type="ARBA" id="ARBA00031484"/>
    </source>
</evidence>
<dbReference type="PANTHER" id="PTHR47637">
    <property type="entry name" value="CHAPERONE SURA"/>
    <property type="match status" value="1"/>
</dbReference>
<evidence type="ECO:0000256" key="10">
    <source>
        <dbReference type="SAM" id="SignalP"/>
    </source>
</evidence>
<dbReference type="InterPro" id="IPR027304">
    <property type="entry name" value="Trigger_fact/SurA_dom_sf"/>
</dbReference>
<sequence length="413" mass="46019">MLRHLLFACAFALLTIASVPSTAAAQQEMRAAALVNDEVITVTDLRMRVRLVMLSSDLPSDTREQRQRLMQQVLRTMVNERLRIQEAQRLGIGVADETVKKQMRQVAQRNNMSVERFNTMLKRNGISPRIYREQVRASRAWQNIIRERIRQRVDVGEDEVESEVARLKAQHGQRQYQVQTIVLTSDDSGTDRNPRATARRLVRELRNGANFPAVARQFSEAPSAANGGELGWITPSALPEKARERLKTMSPGEIAGPVETYAGTYVLRLQDTRRISAGTTRLQLKQLRFATDGRSVDAARQAAGKLRGDVDGCDSLSGLAESHAGVSAVDLGTLKMADLPDKIQAAVGSVAVGGVSEPLQLSNGVALLAVCGRETEGVNRQRIRRNLLRERVNMMAQRYMRDLREQANIDIRM</sequence>
<dbReference type="STRING" id="1082479.SAMN05216241_102485"/>
<evidence type="ECO:0000256" key="5">
    <source>
        <dbReference type="ARBA" id="ARBA00023186"/>
    </source>
</evidence>
<evidence type="ECO:0000256" key="3">
    <source>
        <dbReference type="ARBA" id="ARBA00022764"/>
    </source>
</evidence>
<organism evidence="12 13">
    <name type="scientific">Limimonas halophila</name>
    <dbReference type="NCBI Taxonomy" id="1082479"/>
    <lineage>
        <taxon>Bacteria</taxon>
        <taxon>Pseudomonadati</taxon>
        <taxon>Pseudomonadota</taxon>
        <taxon>Alphaproteobacteria</taxon>
        <taxon>Rhodospirillales</taxon>
        <taxon>Rhodovibrionaceae</taxon>
        <taxon>Limimonas</taxon>
    </lineage>
</organism>
<evidence type="ECO:0000313" key="13">
    <source>
        <dbReference type="Proteomes" id="UP000199415"/>
    </source>
</evidence>
<dbReference type="PROSITE" id="PS50198">
    <property type="entry name" value="PPIC_PPIASE_2"/>
    <property type="match status" value="1"/>
</dbReference>
<dbReference type="GO" id="GO:0003755">
    <property type="term" value="F:peptidyl-prolyl cis-trans isomerase activity"/>
    <property type="evidence" value="ECO:0007669"/>
    <property type="project" value="UniProtKB-KW"/>
</dbReference>
<reference evidence="12 13" key="1">
    <citation type="submission" date="2016-10" db="EMBL/GenBank/DDBJ databases">
        <authorList>
            <person name="de Groot N.N."/>
        </authorList>
    </citation>
    <scope>NUCLEOTIDE SEQUENCE [LARGE SCALE GENOMIC DNA]</scope>
    <source>
        <strain evidence="12 13">DSM 25584</strain>
    </source>
</reference>
<dbReference type="PANTHER" id="PTHR47637:SF1">
    <property type="entry name" value="CHAPERONE SURA"/>
    <property type="match status" value="1"/>
</dbReference>
<keyword evidence="5" id="KW-0143">Chaperone</keyword>
<gene>
    <name evidence="12" type="ORF">SAMN05216241_102485</name>
</gene>
<dbReference type="Gene3D" id="1.10.4030.10">
    <property type="entry name" value="Porin chaperone SurA, peptide-binding domain"/>
    <property type="match status" value="1"/>
</dbReference>
<keyword evidence="3" id="KW-0574">Periplasm</keyword>
<dbReference type="Pfam" id="PF00639">
    <property type="entry name" value="Rotamase"/>
    <property type="match status" value="1"/>
</dbReference>
<dbReference type="InterPro" id="IPR050280">
    <property type="entry name" value="OMP_Chaperone_SurA"/>
</dbReference>
<dbReference type="Pfam" id="PF09312">
    <property type="entry name" value="SurA_N"/>
    <property type="match status" value="1"/>
</dbReference>
<evidence type="ECO:0000256" key="4">
    <source>
        <dbReference type="ARBA" id="ARBA00023110"/>
    </source>
</evidence>
<name>A0A1G7PBI9_9PROT</name>